<accession>A0A8H5F0G4</accession>
<keyword evidence="3" id="KW-1185">Reference proteome</keyword>
<dbReference type="GO" id="GO:0007165">
    <property type="term" value="P:signal transduction"/>
    <property type="evidence" value="ECO:0007669"/>
    <property type="project" value="InterPro"/>
</dbReference>
<sequence length="1175" mass="132064">MGYQPSPDYWTVQIKQGKKTTYVCKPCNDHLEQLAHRAREHEQTQKHQEKLKVWQDRQRANHPGPSQPSQQLPSSVKDTVLDDAVRALLVSCSSDPSTTPYPPSHPALPPYTNPHQRSPSPVTGIDWNLLEALGDTQFEHAPLDQALSDAAQASLNILNGAILSDDEWIERASACGSDAEDDSDQDAAPSAPADKRARNFEPDAKTQREWYPWLDRIKAHNKLLQTAYGIETVPYVGAMGDRYYVNNLSQILAQEMANPRVRHHISFYPEDSHPFLGEARQGAKWLHEMPSELTTPMIRVGKDDFYIFEPTMLTSGMVCVPHRWFTRNGLFYAKAWTLHRAVQGSEHGWEVWKHQEFEVSQHDLLKNFLSLKHDYGDYGLPDPTHIFGVRTSTGVESWDYTKPESGFENAWRGRAKGRRVVALPLWLYCDDTSGNVSKKWNEHNSYLFTLAGLPREQVAKEYNVHFLCTSNIAPPIEMLDSVEDQIRQAQENGIWAWDCCESEPVLGIPSVLAFLGDNPMQSEFACHIGMNGKYFCRGCWVKTSDAEDVPVPEASGPTTNSDSKLSSDVNSSDSELLTRVGLSADGPNSGEESEASNASVENENTGKKKKAPAKKRVKKVEDLWLMIERVTNFIKPGRARRASETRRTLDSYTHEAKQLYSKTKLKKARTNTGIKDTHQEHFLERLIKAGEGCSKRNHKSLDDAIAKLPSIITSPVWRISGLDPHIDTPVEILHVGLLGFVKYFWRDVVQNQLKGKDAEKELLMRRLSDLDVSGLGISRLNGKTLVQYCGSLTGRDFRAIAQCAPFCIFDMVSTPCFAAWQAMSSLVPLIWQPVIENVNEYLNILCAANTQHNCARNKCGATGDQTRPSQMHYKSGRSYGSPEHGHFQDPRLCSHDGLALPDDVWQRSRMPYPPSITSGSYPSSPSPPQPPSQPVSQPLAPVFVDNTGRSLNLRTEQISHLKIIYKLGVSQVGLSVPELTTAIYSAALQLASENRILTGLHDMLVRAGVLQGVDEDDQTLNVRGMFKELKIRLEDSFRFTKEQSKNLRLLTQMQIYKHSRILLKELHVDIEAKVFESKELYNMGNVVGNPSRKHPLTSEEKRKASHVRNQFRTDLKKSVVGPTACSLDDFCVRCATKYRAGISAAADQKYIIRNALLVHFQMAINSNMKPTNDDF</sequence>
<feature type="region of interest" description="Disordered" evidence="1">
    <location>
        <begin position="174"/>
        <end position="202"/>
    </location>
</feature>
<dbReference type="AlphaFoldDB" id="A0A8H5F0G4"/>
<feature type="compositionally biased region" description="Pro residues" evidence="1">
    <location>
        <begin position="99"/>
        <end position="112"/>
    </location>
</feature>
<feature type="compositionally biased region" description="Low complexity" evidence="1">
    <location>
        <begin position="561"/>
        <end position="577"/>
    </location>
</feature>
<feature type="region of interest" description="Disordered" evidence="1">
    <location>
        <begin position="93"/>
        <end position="120"/>
    </location>
</feature>
<reference evidence="2 3" key="1">
    <citation type="journal article" date="2020" name="ISME J.">
        <title>Uncovering the hidden diversity of litter-decomposition mechanisms in mushroom-forming fungi.</title>
        <authorList>
            <person name="Floudas D."/>
            <person name="Bentzer J."/>
            <person name="Ahren D."/>
            <person name="Johansson T."/>
            <person name="Persson P."/>
            <person name="Tunlid A."/>
        </authorList>
    </citation>
    <scope>NUCLEOTIDE SEQUENCE [LARGE SCALE GENOMIC DNA]</scope>
    <source>
        <strain evidence="2 3">CBS 101986</strain>
    </source>
</reference>
<dbReference type="OrthoDB" id="2246127at2759"/>
<protein>
    <recommendedName>
        <fullName evidence="4">C2H2-type domain-containing protein</fullName>
    </recommendedName>
</protein>
<dbReference type="GO" id="GO:0005096">
    <property type="term" value="F:GTPase activator activity"/>
    <property type="evidence" value="ECO:0007669"/>
    <property type="project" value="InterPro"/>
</dbReference>
<dbReference type="PANTHER" id="PTHR31912">
    <property type="entry name" value="IP13529P"/>
    <property type="match status" value="1"/>
</dbReference>
<comment type="caution">
    <text evidence="2">The sequence shown here is derived from an EMBL/GenBank/DDBJ whole genome shotgun (WGS) entry which is preliminary data.</text>
</comment>
<feature type="compositionally biased region" description="Basic and acidic residues" evidence="1">
    <location>
        <begin position="193"/>
        <end position="202"/>
    </location>
</feature>
<feature type="compositionally biased region" description="Low complexity" evidence="1">
    <location>
        <begin position="63"/>
        <end position="75"/>
    </location>
</feature>
<dbReference type="InterPro" id="IPR036720">
    <property type="entry name" value="RanGAP1_C_sf"/>
</dbReference>
<evidence type="ECO:0000256" key="1">
    <source>
        <dbReference type="SAM" id="MobiDB-lite"/>
    </source>
</evidence>
<name>A0A8H5F0G4_9AGAR</name>
<dbReference type="SUPFAM" id="SSF69099">
    <property type="entry name" value="Ran-GTPase activating protein 1 (RanGAP1), C-terminal domain"/>
    <property type="match status" value="1"/>
</dbReference>
<dbReference type="Proteomes" id="UP000567179">
    <property type="component" value="Unassembled WGS sequence"/>
</dbReference>
<organism evidence="2 3">
    <name type="scientific">Psilocybe cf. subviscida</name>
    <dbReference type="NCBI Taxonomy" id="2480587"/>
    <lineage>
        <taxon>Eukaryota</taxon>
        <taxon>Fungi</taxon>
        <taxon>Dikarya</taxon>
        <taxon>Basidiomycota</taxon>
        <taxon>Agaricomycotina</taxon>
        <taxon>Agaricomycetes</taxon>
        <taxon>Agaricomycetidae</taxon>
        <taxon>Agaricales</taxon>
        <taxon>Agaricineae</taxon>
        <taxon>Strophariaceae</taxon>
        <taxon>Psilocybe</taxon>
    </lineage>
</organism>
<feature type="region of interest" description="Disordered" evidence="1">
    <location>
        <begin position="911"/>
        <end position="939"/>
    </location>
</feature>
<feature type="region of interest" description="Disordered" evidence="1">
    <location>
        <begin position="861"/>
        <end position="886"/>
    </location>
</feature>
<evidence type="ECO:0000313" key="2">
    <source>
        <dbReference type="EMBL" id="KAF5318718.1"/>
    </source>
</evidence>
<feature type="compositionally biased region" description="Pro residues" evidence="1">
    <location>
        <begin position="924"/>
        <end position="933"/>
    </location>
</feature>
<dbReference type="PANTHER" id="PTHR31912:SF34">
    <property type="entry name" value="NOTOCHORD-RELATED PROTEIN"/>
    <property type="match status" value="1"/>
</dbReference>
<evidence type="ECO:0000313" key="3">
    <source>
        <dbReference type="Proteomes" id="UP000567179"/>
    </source>
</evidence>
<feature type="region of interest" description="Disordered" evidence="1">
    <location>
        <begin position="549"/>
        <end position="614"/>
    </location>
</feature>
<feature type="region of interest" description="Disordered" evidence="1">
    <location>
        <begin position="56"/>
        <end position="75"/>
    </location>
</feature>
<gene>
    <name evidence="2" type="ORF">D9619_011028</name>
</gene>
<proteinExistence type="predicted"/>
<evidence type="ECO:0008006" key="4">
    <source>
        <dbReference type="Google" id="ProtNLM"/>
    </source>
</evidence>
<dbReference type="EMBL" id="JAACJJ010000030">
    <property type="protein sequence ID" value="KAF5318718.1"/>
    <property type="molecule type" value="Genomic_DNA"/>
</dbReference>